<sequence>MNDQNDEISLIDIFAVLWRRKKMIIGATLCSAIVIVILSIISMVLPAEKSFLPNVYTSTALMLINDSHGGGMSSQLQNAGLESFAGMLGGMAGKKGLNYGQLAVFLTETNAFLDTVVDTFDLIKRYKITKFPRSGSRRLLKKYIKAKYDEKTGVFTVSFTDIDPVFAHQVTSFIAQYYEKRFDELGLDVDKHQKAGMQETMNLAVKKIQKLMEERKKLEASVSMGFSGNIPAISLEMERLAKEIAAQEAFYTQLRVQEEMMNLEQRANVPIFQILDASEVPDQKSGPSRGMLCIITVFAVFFLSIFFAFILQSIENIKNDPDTLKKLKGTEL</sequence>
<keyword evidence="5 7" id="KW-0472">Membrane</keyword>
<evidence type="ECO:0000313" key="9">
    <source>
        <dbReference type="EMBL" id="QEJ97738.1"/>
    </source>
</evidence>
<feature type="transmembrane region" description="Helical" evidence="7">
    <location>
        <begin position="24"/>
        <end position="45"/>
    </location>
</feature>
<evidence type="ECO:0000256" key="1">
    <source>
        <dbReference type="ARBA" id="ARBA00004651"/>
    </source>
</evidence>
<feature type="coiled-coil region" evidence="6">
    <location>
        <begin position="194"/>
        <end position="221"/>
    </location>
</feature>
<evidence type="ECO:0000256" key="2">
    <source>
        <dbReference type="ARBA" id="ARBA00022475"/>
    </source>
</evidence>
<reference evidence="9 10" key="1">
    <citation type="submission" date="2019-08" db="EMBL/GenBank/DDBJ databases">
        <authorList>
            <person name="Kuhnert P."/>
        </authorList>
    </citation>
    <scope>NUCLEOTIDE SEQUENCE [LARGE SCALE GENOMIC DNA]</scope>
    <source>
        <strain evidence="9 10">B36.5</strain>
    </source>
</reference>
<accession>A0AAE6M6M9</accession>
<feature type="transmembrane region" description="Helical" evidence="7">
    <location>
        <begin position="291"/>
        <end position="311"/>
    </location>
</feature>
<evidence type="ECO:0000256" key="6">
    <source>
        <dbReference type="SAM" id="Coils"/>
    </source>
</evidence>
<evidence type="ECO:0000256" key="7">
    <source>
        <dbReference type="SAM" id="Phobius"/>
    </source>
</evidence>
<dbReference type="Proteomes" id="UP000323594">
    <property type="component" value="Chromosome"/>
</dbReference>
<dbReference type="AlphaFoldDB" id="A0AAE6M6M9"/>
<organism evidence="9 10">
    <name type="scientific">Treponema phagedenis</name>
    <dbReference type="NCBI Taxonomy" id="162"/>
    <lineage>
        <taxon>Bacteria</taxon>
        <taxon>Pseudomonadati</taxon>
        <taxon>Spirochaetota</taxon>
        <taxon>Spirochaetia</taxon>
        <taxon>Spirochaetales</taxon>
        <taxon>Treponemataceae</taxon>
        <taxon>Treponema</taxon>
    </lineage>
</organism>
<evidence type="ECO:0000259" key="8">
    <source>
        <dbReference type="Pfam" id="PF02706"/>
    </source>
</evidence>
<evidence type="ECO:0000256" key="5">
    <source>
        <dbReference type="ARBA" id="ARBA00023136"/>
    </source>
</evidence>
<keyword evidence="3 7" id="KW-0812">Transmembrane</keyword>
<protein>
    <submittedName>
        <fullName evidence="9">Lipopolysaccharide biosynthesis protein</fullName>
    </submittedName>
</protein>
<comment type="subcellular location">
    <subcellularLocation>
        <location evidence="1">Cell membrane</location>
        <topology evidence="1">Multi-pass membrane protein</topology>
    </subcellularLocation>
</comment>
<dbReference type="InterPro" id="IPR050445">
    <property type="entry name" value="Bact_polysacc_biosynth/exp"/>
</dbReference>
<proteinExistence type="predicted"/>
<feature type="domain" description="Polysaccharide chain length determinant N-terminal" evidence="8">
    <location>
        <begin position="6"/>
        <end position="79"/>
    </location>
</feature>
<dbReference type="RefSeq" id="WP_148884509.1">
    <property type="nucleotide sequence ID" value="NZ_CP042817.1"/>
</dbReference>
<dbReference type="PANTHER" id="PTHR32309">
    <property type="entry name" value="TYROSINE-PROTEIN KINASE"/>
    <property type="match status" value="1"/>
</dbReference>
<dbReference type="GO" id="GO:0005886">
    <property type="term" value="C:plasma membrane"/>
    <property type="evidence" value="ECO:0007669"/>
    <property type="project" value="UniProtKB-SubCell"/>
</dbReference>
<keyword evidence="4 7" id="KW-1133">Transmembrane helix</keyword>
<dbReference type="PANTHER" id="PTHR32309:SF13">
    <property type="entry name" value="FERRIC ENTEROBACTIN TRANSPORT PROTEIN FEPE"/>
    <property type="match status" value="1"/>
</dbReference>
<dbReference type="Pfam" id="PF02706">
    <property type="entry name" value="Wzz"/>
    <property type="match status" value="1"/>
</dbReference>
<dbReference type="GO" id="GO:0004713">
    <property type="term" value="F:protein tyrosine kinase activity"/>
    <property type="evidence" value="ECO:0007669"/>
    <property type="project" value="TreeGrafter"/>
</dbReference>
<name>A0AAE6M6M9_TREPH</name>
<gene>
    <name evidence="9" type="ORF">FUT82_06845</name>
</gene>
<dbReference type="InterPro" id="IPR003856">
    <property type="entry name" value="LPS_length_determ_N"/>
</dbReference>
<evidence type="ECO:0000313" key="10">
    <source>
        <dbReference type="Proteomes" id="UP000323594"/>
    </source>
</evidence>
<evidence type="ECO:0000256" key="3">
    <source>
        <dbReference type="ARBA" id="ARBA00022692"/>
    </source>
</evidence>
<evidence type="ECO:0000256" key="4">
    <source>
        <dbReference type="ARBA" id="ARBA00022989"/>
    </source>
</evidence>
<keyword evidence="2" id="KW-1003">Cell membrane</keyword>
<keyword evidence="6" id="KW-0175">Coiled coil</keyword>
<dbReference type="EMBL" id="CP042817">
    <property type="protein sequence ID" value="QEJ97738.1"/>
    <property type="molecule type" value="Genomic_DNA"/>
</dbReference>